<feature type="compositionally biased region" description="Basic and acidic residues" evidence="1">
    <location>
        <begin position="10"/>
        <end position="31"/>
    </location>
</feature>
<comment type="caution">
    <text evidence="2">The sequence shown here is derived from an EMBL/GenBank/DDBJ whole genome shotgun (WGS) entry which is preliminary data.</text>
</comment>
<dbReference type="Proteomes" id="UP001066276">
    <property type="component" value="Chromosome 5"/>
</dbReference>
<protein>
    <submittedName>
        <fullName evidence="2">Uncharacterized protein</fullName>
    </submittedName>
</protein>
<organism evidence="2 3">
    <name type="scientific">Pleurodeles waltl</name>
    <name type="common">Iberian ribbed newt</name>
    <dbReference type="NCBI Taxonomy" id="8319"/>
    <lineage>
        <taxon>Eukaryota</taxon>
        <taxon>Metazoa</taxon>
        <taxon>Chordata</taxon>
        <taxon>Craniata</taxon>
        <taxon>Vertebrata</taxon>
        <taxon>Euteleostomi</taxon>
        <taxon>Amphibia</taxon>
        <taxon>Batrachia</taxon>
        <taxon>Caudata</taxon>
        <taxon>Salamandroidea</taxon>
        <taxon>Salamandridae</taxon>
        <taxon>Pleurodelinae</taxon>
        <taxon>Pleurodeles</taxon>
    </lineage>
</organism>
<feature type="compositionally biased region" description="Polar residues" evidence="1">
    <location>
        <begin position="215"/>
        <end position="241"/>
    </location>
</feature>
<proteinExistence type="predicted"/>
<evidence type="ECO:0000313" key="2">
    <source>
        <dbReference type="EMBL" id="KAJ1153106.1"/>
    </source>
</evidence>
<name>A0AAV7RKY1_PLEWA</name>
<keyword evidence="3" id="KW-1185">Reference proteome</keyword>
<evidence type="ECO:0000256" key="1">
    <source>
        <dbReference type="SAM" id="MobiDB-lite"/>
    </source>
</evidence>
<feature type="compositionally biased region" description="Basic and acidic residues" evidence="1">
    <location>
        <begin position="53"/>
        <end position="68"/>
    </location>
</feature>
<dbReference type="EMBL" id="JANPWB010000009">
    <property type="protein sequence ID" value="KAJ1153106.1"/>
    <property type="molecule type" value="Genomic_DNA"/>
</dbReference>
<gene>
    <name evidence="2" type="ORF">NDU88_005872</name>
</gene>
<accession>A0AAV7RKY1</accession>
<sequence length="241" mass="26454">MHRPGPAKTDPGKEKGDKQPVTRASHSDCQEPGKPQHRRPSQTMNQPRASTGAERKVTDRTPHGKDTGNKAGTTVQDGCTLGREEQCTVQTDPEPPGGKLAAQKPLPVANRDTRAPAVASWHRKKDRVGPGPLRAQTNKGEKENLGHQLILTPGPQHRRNSKHQQPWPWHAYRAYLATGVSHRGSQASPDFRHPLYGSQQPSWLGDGRPADCLSNHHQGPTQRPQLGPTSAIPQQGRQARR</sequence>
<feature type="region of interest" description="Disordered" evidence="1">
    <location>
        <begin position="1"/>
        <end position="144"/>
    </location>
</feature>
<feature type="region of interest" description="Disordered" evidence="1">
    <location>
        <begin position="180"/>
        <end position="241"/>
    </location>
</feature>
<reference evidence="2" key="1">
    <citation type="journal article" date="2022" name="bioRxiv">
        <title>Sequencing and chromosome-scale assembly of the giantPleurodeles waltlgenome.</title>
        <authorList>
            <person name="Brown T."/>
            <person name="Elewa A."/>
            <person name="Iarovenko S."/>
            <person name="Subramanian E."/>
            <person name="Araus A.J."/>
            <person name="Petzold A."/>
            <person name="Susuki M."/>
            <person name="Suzuki K.-i.T."/>
            <person name="Hayashi T."/>
            <person name="Toyoda A."/>
            <person name="Oliveira C."/>
            <person name="Osipova E."/>
            <person name="Leigh N.D."/>
            <person name="Simon A."/>
            <person name="Yun M.H."/>
        </authorList>
    </citation>
    <scope>NUCLEOTIDE SEQUENCE</scope>
    <source>
        <strain evidence="2">20211129_DDA</strain>
        <tissue evidence="2">Liver</tissue>
    </source>
</reference>
<evidence type="ECO:0000313" key="3">
    <source>
        <dbReference type="Proteomes" id="UP001066276"/>
    </source>
</evidence>
<dbReference type="AlphaFoldDB" id="A0AAV7RKY1"/>